<gene>
    <name evidence="2" type="ORF">I595_2632</name>
</gene>
<reference evidence="2 3" key="1">
    <citation type="submission" date="2015-09" db="EMBL/GenBank/DDBJ databases">
        <title>Genome sequence of the marine flavobacterium Croceitalea dokdonensis DOKDO 023 that contains proton- and sodium-pumping rhodopsins.</title>
        <authorList>
            <person name="Kwon S.-K."/>
            <person name="Lee H.K."/>
            <person name="Kwak M.-J."/>
            <person name="Kim J.F."/>
        </authorList>
    </citation>
    <scope>NUCLEOTIDE SEQUENCE [LARGE SCALE GENOMIC DNA]</scope>
    <source>
        <strain evidence="2 3">DOKDO 023</strain>
    </source>
</reference>
<dbReference type="EMBL" id="LDJX01000005">
    <property type="protein sequence ID" value="KPM31365.1"/>
    <property type="molecule type" value="Genomic_DNA"/>
</dbReference>
<evidence type="ECO:0008006" key="4">
    <source>
        <dbReference type="Google" id="ProtNLM"/>
    </source>
</evidence>
<sequence>MEVSALQEKRIKVWITILSIAVPAVVAILFGYKIPNATPLTFLPPIYAFTNGLTAVLLVFAVVAIKNGNKGLHQKLMTSCIALSIAFLVMYVAYHMTSDSTPFGGEGWVRTLYFAILISHIVLSIAIIPLVLITYSKTYLKDFEAHKRWAKYTFPIWLYVAVTGVVVYLMISPYYTH</sequence>
<organism evidence="2 3">
    <name type="scientific">Croceitalea dokdonensis DOKDO 023</name>
    <dbReference type="NCBI Taxonomy" id="1300341"/>
    <lineage>
        <taxon>Bacteria</taxon>
        <taxon>Pseudomonadati</taxon>
        <taxon>Bacteroidota</taxon>
        <taxon>Flavobacteriia</taxon>
        <taxon>Flavobacteriales</taxon>
        <taxon>Flavobacteriaceae</taxon>
        <taxon>Croceitalea</taxon>
    </lineage>
</organism>
<dbReference type="PANTHER" id="PTHR37692:SF1">
    <property type="entry name" value="DUF420 DOMAIN-CONTAINING PROTEIN"/>
    <property type="match status" value="1"/>
</dbReference>
<evidence type="ECO:0000313" key="2">
    <source>
        <dbReference type="EMBL" id="KPM31365.1"/>
    </source>
</evidence>
<keyword evidence="1" id="KW-0472">Membrane</keyword>
<evidence type="ECO:0000256" key="1">
    <source>
        <dbReference type="SAM" id="Phobius"/>
    </source>
</evidence>
<feature type="transmembrane region" description="Helical" evidence="1">
    <location>
        <begin position="12"/>
        <end position="34"/>
    </location>
</feature>
<feature type="transmembrane region" description="Helical" evidence="1">
    <location>
        <begin position="114"/>
        <end position="135"/>
    </location>
</feature>
<keyword evidence="3" id="KW-1185">Reference proteome</keyword>
<protein>
    <recommendedName>
        <fullName evidence="4">DUF420 domain-containing protein</fullName>
    </recommendedName>
</protein>
<evidence type="ECO:0000313" key="3">
    <source>
        <dbReference type="Proteomes" id="UP000050280"/>
    </source>
</evidence>
<dbReference type="AlphaFoldDB" id="A0A0P7ADS2"/>
<dbReference type="OrthoDB" id="9811380at2"/>
<comment type="caution">
    <text evidence="2">The sequence shown here is derived from an EMBL/GenBank/DDBJ whole genome shotgun (WGS) entry which is preliminary data.</text>
</comment>
<feature type="transmembrane region" description="Helical" evidence="1">
    <location>
        <begin position="76"/>
        <end position="94"/>
    </location>
</feature>
<dbReference type="STRING" id="1300341.I595_2632"/>
<dbReference type="InterPro" id="IPR007352">
    <property type="entry name" value="DUF420"/>
</dbReference>
<dbReference type="PANTHER" id="PTHR37692">
    <property type="entry name" value="HYPOTHETICAL MEMBRANE SPANNING PROTEIN"/>
    <property type="match status" value="1"/>
</dbReference>
<dbReference type="RefSeq" id="WP_054559666.1">
    <property type="nucleotide sequence ID" value="NZ_LDJX01000005.1"/>
</dbReference>
<accession>A0A0P7ADS2</accession>
<dbReference type="PATRIC" id="fig|1300341.3.peg.2792"/>
<feature type="transmembrane region" description="Helical" evidence="1">
    <location>
        <begin position="156"/>
        <end position="175"/>
    </location>
</feature>
<keyword evidence="1" id="KW-0812">Transmembrane</keyword>
<dbReference type="Proteomes" id="UP000050280">
    <property type="component" value="Unassembled WGS sequence"/>
</dbReference>
<proteinExistence type="predicted"/>
<keyword evidence="1" id="KW-1133">Transmembrane helix</keyword>
<dbReference type="Pfam" id="PF04238">
    <property type="entry name" value="DUF420"/>
    <property type="match status" value="1"/>
</dbReference>
<name>A0A0P7ADS2_9FLAO</name>
<feature type="transmembrane region" description="Helical" evidence="1">
    <location>
        <begin position="46"/>
        <end position="64"/>
    </location>
</feature>